<evidence type="ECO:0000256" key="1">
    <source>
        <dbReference type="ARBA" id="ARBA00007613"/>
    </source>
</evidence>
<accession>A0ABT0ABB6</accession>
<comment type="caution">
    <text evidence="3">The sequence shown here is derived from an EMBL/GenBank/DDBJ whole genome shotgun (WGS) entry which is preliminary data.</text>
</comment>
<dbReference type="Pfam" id="PF02321">
    <property type="entry name" value="OEP"/>
    <property type="match status" value="1"/>
</dbReference>
<reference evidence="3" key="1">
    <citation type="submission" date="2022-03" db="EMBL/GenBank/DDBJ databases">
        <title>Identification of a novel bacterium isolated from mangrove sediments.</title>
        <authorList>
            <person name="Pan X."/>
        </authorList>
    </citation>
    <scope>NUCLEOTIDE SEQUENCE</scope>
    <source>
        <strain evidence="3">B2637</strain>
    </source>
</reference>
<feature type="signal peptide" evidence="2">
    <location>
        <begin position="1"/>
        <end position="23"/>
    </location>
</feature>
<comment type="similarity">
    <text evidence="1">Belongs to the outer membrane factor (OMF) (TC 1.B.17) family.</text>
</comment>
<dbReference type="RefSeq" id="WP_243798608.1">
    <property type="nucleotide sequence ID" value="NZ_JALHAT010000008.1"/>
</dbReference>
<feature type="chain" id="PRO_5045169403" evidence="2">
    <location>
        <begin position="24"/>
        <end position="492"/>
    </location>
</feature>
<protein>
    <submittedName>
        <fullName evidence="3">TolC family protein</fullName>
    </submittedName>
</protein>
<organism evidence="3 4">
    <name type="scientific">Novosphingobium mangrovi</name>
    <name type="common">ex Hu et al. 2023</name>
    <dbReference type="NCBI Taxonomy" id="2930094"/>
    <lineage>
        <taxon>Bacteria</taxon>
        <taxon>Pseudomonadati</taxon>
        <taxon>Pseudomonadota</taxon>
        <taxon>Alphaproteobacteria</taxon>
        <taxon>Sphingomonadales</taxon>
        <taxon>Sphingomonadaceae</taxon>
        <taxon>Novosphingobium</taxon>
    </lineage>
</organism>
<dbReference type="EMBL" id="JALHAT010000008">
    <property type="protein sequence ID" value="MCJ1960461.1"/>
    <property type="molecule type" value="Genomic_DNA"/>
</dbReference>
<dbReference type="SUPFAM" id="SSF56954">
    <property type="entry name" value="Outer membrane efflux proteins (OEP)"/>
    <property type="match status" value="1"/>
</dbReference>
<dbReference type="PANTHER" id="PTHR30203:SF24">
    <property type="entry name" value="BLR4935 PROTEIN"/>
    <property type="match status" value="1"/>
</dbReference>
<keyword evidence="4" id="KW-1185">Reference proteome</keyword>
<dbReference type="InterPro" id="IPR010131">
    <property type="entry name" value="MdtP/NodT-like"/>
</dbReference>
<evidence type="ECO:0000313" key="4">
    <source>
        <dbReference type="Proteomes" id="UP001162802"/>
    </source>
</evidence>
<dbReference type="InterPro" id="IPR003423">
    <property type="entry name" value="OMP_efflux"/>
</dbReference>
<keyword evidence="2" id="KW-0732">Signal</keyword>
<dbReference type="Gene3D" id="1.20.1600.10">
    <property type="entry name" value="Outer membrane efflux proteins (OEP)"/>
    <property type="match status" value="1"/>
</dbReference>
<evidence type="ECO:0000256" key="2">
    <source>
        <dbReference type="SAM" id="SignalP"/>
    </source>
</evidence>
<proteinExistence type="inferred from homology"/>
<evidence type="ECO:0000313" key="3">
    <source>
        <dbReference type="EMBL" id="MCJ1960461.1"/>
    </source>
</evidence>
<gene>
    <name evidence="3" type="ORF">MTR65_07210</name>
</gene>
<name>A0ABT0ABB6_9SPHN</name>
<dbReference type="Proteomes" id="UP001162802">
    <property type="component" value="Unassembled WGS sequence"/>
</dbReference>
<sequence>MRPGLALAALLTTALVTPVPAWAQSATSGPDQEAAAPAAMPVLTLNEVLRASARSAPQIIAALNRTRQAEARALSAEGAFDLVFSVDGRSRVEGYYDGTSITGEAKQPLLDNGGYVYGSYRNSRGEFPIYEDKAYTNRAGELKVGALYSLLRDRLIDSRRSKTRLADNDIDIARFEAEATAIGVQSRAVSAYQKWVAAGLKLRAYEALLDLAQTRSRAITRQVELGARPEILLTENEQNLVKRRALVVQAERDFRGAANQLSLYYRDLNGNPVVVPEERLPGQDHAFDSMTVSTDFALEERPDVQILMEEIDKASTQLALAENNLRPRLDLKGEVAKDIGSEGLGGYSRTPTEVIVGVHFSVPLQNRAAKGKLAETNAKIDELSIKQRYLREQIQAEVAGISIAVDTALQLIDTSSVERDLARKLASAERRRFELGSSDFFLVNQREETATDAEVKLIEARARIAAAYAELAAATADREALGLAGMGPSPIP</sequence>
<dbReference type="PANTHER" id="PTHR30203">
    <property type="entry name" value="OUTER MEMBRANE CATION EFFLUX PROTEIN"/>
    <property type="match status" value="1"/>
</dbReference>